<reference evidence="1 2" key="1">
    <citation type="submission" date="2024-04" db="EMBL/GenBank/DDBJ databases">
        <title>WGS of bacteria from Torrens River.</title>
        <authorList>
            <person name="Wyrsch E.R."/>
            <person name="Drigo B."/>
        </authorList>
    </citation>
    <scope>NUCLEOTIDE SEQUENCE [LARGE SCALE GENOMIC DNA]</scope>
    <source>
        <strain evidence="1 2">TWI391</strain>
    </source>
</reference>
<name>A0ABV0C4S3_9SPHI</name>
<organism evidence="1 2">
    <name type="scientific">Sphingobacterium kitahiroshimense</name>
    <dbReference type="NCBI Taxonomy" id="470446"/>
    <lineage>
        <taxon>Bacteria</taxon>
        <taxon>Pseudomonadati</taxon>
        <taxon>Bacteroidota</taxon>
        <taxon>Sphingobacteriia</taxon>
        <taxon>Sphingobacteriales</taxon>
        <taxon>Sphingobacteriaceae</taxon>
        <taxon>Sphingobacterium</taxon>
    </lineage>
</organism>
<comment type="caution">
    <text evidence="1">The sequence shown here is derived from an EMBL/GenBank/DDBJ whole genome shotgun (WGS) entry which is preliminary data.</text>
</comment>
<evidence type="ECO:0000313" key="2">
    <source>
        <dbReference type="Proteomes" id="UP001409291"/>
    </source>
</evidence>
<evidence type="ECO:0008006" key="3">
    <source>
        <dbReference type="Google" id="ProtNLM"/>
    </source>
</evidence>
<protein>
    <recommendedName>
        <fullName evidence="3">GNAT family N-acetyltransferase</fullName>
    </recommendedName>
</protein>
<dbReference type="EMBL" id="JBDJNQ010000022">
    <property type="protein sequence ID" value="MEN5380647.1"/>
    <property type="molecule type" value="Genomic_DNA"/>
</dbReference>
<dbReference type="SUPFAM" id="SSF55729">
    <property type="entry name" value="Acyl-CoA N-acyltransferases (Nat)"/>
    <property type="match status" value="1"/>
</dbReference>
<evidence type="ECO:0000313" key="1">
    <source>
        <dbReference type="EMBL" id="MEN5380647.1"/>
    </source>
</evidence>
<gene>
    <name evidence="1" type="ORF">ABE541_25525</name>
</gene>
<sequence length="88" mass="10259">MIKIEQATINDIEDLEVIFSLYLKFYETESIRDANITFLKERVQNNESVIFTAKKDNEIVGFTQLFPTFSSASLKKVYILNDLFVLEN</sequence>
<accession>A0ABV0C4S3</accession>
<keyword evidence="2" id="KW-1185">Reference proteome</keyword>
<proteinExistence type="predicted"/>
<dbReference type="Proteomes" id="UP001409291">
    <property type="component" value="Unassembled WGS sequence"/>
</dbReference>
<dbReference type="Gene3D" id="3.40.630.30">
    <property type="match status" value="1"/>
</dbReference>
<dbReference type="InterPro" id="IPR016181">
    <property type="entry name" value="Acyl_CoA_acyltransferase"/>
</dbReference>
<dbReference type="RefSeq" id="WP_346583553.1">
    <property type="nucleotide sequence ID" value="NZ_JBDJNQ010000022.1"/>
</dbReference>